<accession>A0ABD0UP87</accession>
<sequence>MLSPDNNNVDELSTLRVVSFCPIVARTRLSKHEVVRPEYLPERPRSQGIHGPRLKVHKHRPGYVPPTAGLIVVNIDPLKLEIGISAVFSGAVDPVLVADHLPELGPDLVAALPALYMEDLSHLSFFCKRDPRVPDRDLDKKRYVDNLQAQRNQIPEDPTV</sequence>
<keyword evidence="2" id="KW-1185">Reference proteome</keyword>
<proteinExistence type="predicted"/>
<comment type="caution">
    <text evidence="1">The sequence shown here is derived from an EMBL/GenBank/DDBJ whole genome shotgun (WGS) entry which is preliminary data.</text>
</comment>
<dbReference type="Proteomes" id="UP001552299">
    <property type="component" value="Unassembled WGS sequence"/>
</dbReference>
<evidence type="ECO:0000313" key="1">
    <source>
        <dbReference type="EMBL" id="KAL0914489.1"/>
    </source>
</evidence>
<organism evidence="1 2">
    <name type="scientific">Dendrobium thyrsiflorum</name>
    <name type="common">Pinecone-like raceme dendrobium</name>
    <name type="synonym">Orchid</name>
    <dbReference type="NCBI Taxonomy" id="117978"/>
    <lineage>
        <taxon>Eukaryota</taxon>
        <taxon>Viridiplantae</taxon>
        <taxon>Streptophyta</taxon>
        <taxon>Embryophyta</taxon>
        <taxon>Tracheophyta</taxon>
        <taxon>Spermatophyta</taxon>
        <taxon>Magnoliopsida</taxon>
        <taxon>Liliopsida</taxon>
        <taxon>Asparagales</taxon>
        <taxon>Orchidaceae</taxon>
        <taxon>Epidendroideae</taxon>
        <taxon>Malaxideae</taxon>
        <taxon>Dendrobiinae</taxon>
        <taxon>Dendrobium</taxon>
    </lineage>
</organism>
<dbReference type="EMBL" id="JANQDX010000012">
    <property type="protein sequence ID" value="KAL0914489.1"/>
    <property type="molecule type" value="Genomic_DNA"/>
</dbReference>
<protein>
    <submittedName>
        <fullName evidence="1">Uncharacterized protein</fullName>
    </submittedName>
</protein>
<reference evidence="1 2" key="1">
    <citation type="journal article" date="2024" name="Plant Biotechnol. J.">
        <title>Dendrobium thyrsiflorum genome and its molecular insights into genes involved in important horticultural traits.</title>
        <authorList>
            <person name="Chen B."/>
            <person name="Wang J.Y."/>
            <person name="Zheng P.J."/>
            <person name="Li K.L."/>
            <person name="Liang Y.M."/>
            <person name="Chen X.F."/>
            <person name="Zhang C."/>
            <person name="Zhao X."/>
            <person name="He X."/>
            <person name="Zhang G.Q."/>
            <person name="Liu Z.J."/>
            <person name="Xu Q."/>
        </authorList>
    </citation>
    <scope>NUCLEOTIDE SEQUENCE [LARGE SCALE GENOMIC DNA]</scope>
    <source>
        <strain evidence="1">GZMU011</strain>
    </source>
</reference>
<gene>
    <name evidence="1" type="ORF">M5K25_014838</name>
</gene>
<dbReference type="AlphaFoldDB" id="A0ABD0UP87"/>
<name>A0ABD0UP87_DENTH</name>
<evidence type="ECO:0000313" key="2">
    <source>
        <dbReference type="Proteomes" id="UP001552299"/>
    </source>
</evidence>